<proteinExistence type="predicted"/>
<comment type="caution">
    <text evidence="1">The sequence shown here is derived from an EMBL/GenBank/DDBJ whole genome shotgun (WGS) entry which is preliminary data.</text>
</comment>
<dbReference type="Proteomes" id="UP001057279">
    <property type="component" value="Linkage Group LG01"/>
</dbReference>
<protein>
    <submittedName>
        <fullName evidence="1">Uncharacterized protein</fullName>
    </submittedName>
</protein>
<evidence type="ECO:0000313" key="1">
    <source>
        <dbReference type="EMBL" id="KAI4590139.1"/>
    </source>
</evidence>
<keyword evidence="2" id="KW-1185">Reference proteome</keyword>
<organism evidence="1 2">
    <name type="scientific">Ovis ammon polii x Ovis aries</name>
    <dbReference type="NCBI Taxonomy" id="2918886"/>
    <lineage>
        <taxon>Eukaryota</taxon>
        <taxon>Metazoa</taxon>
        <taxon>Chordata</taxon>
        <taxon>Craniata</taxon>
        <taxon>Vertebrata</taxon>
        <taxon>Euteleostomi</taxon>
        <taxon>Mammalia</taxon>
        <taxon>Eutheria</taxon>
        <taxon>Laurasiatheria</taxon>
        <taxon>Artiodactyla</taxon>
        <taxon>Ruminantia</taxon>
        <taxon>Pecora</taxon>
        <taxon>Bovidae</taxon>
        <taxon>Caprinae</taxon>
        <taxon>Ovis</taxon>
    </lineage>
</organism>
<name>A0ACB9VKT3_9CETA</name>
<dbReference type="EMBL" id="CM043026">
    <property type="protein sequence ID" value="KAI4590139.1"/>
    <property type="molecule type" value="Genomic_DNA"/>
</dbReference>
<sequence>MYSVHKVIFGECSENTEPMTRAKEALRPPRVEVSPPRLQTLCLSTLNAMMNRSSFLSTVDFLQKAQKSQLSQLSQVGHGKPILTVSEKNGGQLQKKIMNDMNKNTCFPESPEIFIQEIVRWKQTVQEKEKEKTWLEKNTQMEQILNDKCNQLTSEAEHLLKAILLLDLLRDHMDDGTLKAQQ</sequence>
<accession>A0ACB9VKT3</accession>
<gene>
    <name evidence="1" type="ORF">MJG53_001188</name>
</gene>
<evidence type="ECO:0000313" key="2">
    <source>
        <dbReference type="Proteomes" id="UP001057279"/>
    </source>
</evidence>
<reference evidence="1" key="1">
    <citation type="submission" date="2022-03" db="EMBL/GenBank/DDBJ databases">
        <title>Genomic analyses of argali, domestic sheep and their hybrids provide insights into chromosomal evolution, heterosis and genetic basis of agronomic traits.</title>
        <authorList>
            <person name="Li M."/>
        </authorList>
    </citation>
    <scope>NUCLEOTIDE SEQUENCE</scope>
    <source>
        <strain evidence="1">F1 hybrid</strain>
    </source>
</reference>